<accession>A0A809RUJ5</accession>
<keyword evidence="1" id="KW-0812">Transmembrane</keyword>
<dbReference type="KEGG" id="ddz:DSYM_07760"/>
<dbReference type="AlphaFoldDB" id="A0A809RUJ5"/>
<evidence type="ECO:0000313" key="4">
    <source>
        <dbReference type="Proteomes" id="UP000662914"/>
    </source>
</evidence>
<feature type="transmembrane region" description="Helical" evidence="1">
    <location>
        <begin position="6"/>
        <end position="28"/>
    </location>
</feature>
<gene>
    <name evidence="3" type="ORF">DSYM_07760</name>
</gene>
<evidence type="ECO:0000313" key="3">
    <source>
        <dbReference type="EMBL" id="BBO20077.1"/>
    </source>
</evidence>
<dbReference type="EMBL" id="AP021857">
    <property type="protein sequence ID" value="BBO20077.1"/>
    <property type="molecule type" value="Genomic_DNA"/>
</dbReference>
<sequence>MFRELLIFLHLAGVVVWVGGMFFAHFCLRPAALRLLEPPQRLPLWAATLGAFLRYTAVAVALILLSGFALFFETGFRQAPAGWHVMMGTGLVMAGIFAWVYGVLYPRLRRHAEAGAWPEAGAALDGIRRLVTVNLALALLTIAAAFFLR</sequence>
<protein>
    <recommendedName>
        <fullName evidence="2">Copper resistance protein D domain-containing protein</fullName>
    </recommendedName>
</protein>
<dbReference type="Pfam" id="PF05425">
    <property type="entry name" value="CopD"/>
    <property type="match status" value="1"/>
</dbReference>
<evidence type="ECO:0000259" key="2">
    <source>
        <dbReference type="Pfam" id="PF05425"/>
    </source>
</evidence>
<keyword evidence="1" id="KW-1133">Transmembrane helix</keyword>
<evidence type="ECO:0000256" key="1">
    <source>
        <dbReference type="SAM" id="Phobius"/>
    </source>
</evidence>
<reference evidence="3" key="1">
    <citation type="journal article" name="DNA Res.">
        <title>The physiological potential of anammox bacteria as revealed by their core genome structure.</title>
        <authorList>
            <person name="Okubo T."/>
            <person name="Toyoda A."/>
            <person name="Fukuhara K."/>
            <person name="Uchiyama I."/>
            <person name="Harigaya Y."/>
            <person name="Kuroiwa M."/>
            <person name="Suzuki T."/>
            <person name="Murakami Y."/>
            <person name="Suwa Y."/>
            <person name="Takami H."/>
        </authorList>
    </citation>
    <scope>NUCLEOTIDE SEQUENCE</scope>
    <source>
        <strain evidence="3">317325-3</strain>
    </source>
</reference>
<feature type="domain" description="Copper resistance protein D" evidence="2">
    <location>
        <begin position="47"/>
        <end position="148"/>
    </location>
</feature>
<feature type="transmembrane region" description="Helical" evidence="1">
    <location>
        <begin position="126"/>
        <end position="148"/>
    </location>
</feature>
<proteinExistence type="predicted"/>
<feature type="transmembrane region" description="Helical" evidence="1">
    <location>
        <begin position="83"/>
        <end position="105"/>
    </location>
</feature>
<organism evidence="3 4">
    <name type="scientific">Candidatus Desulfobacillus denitrificans</name>
    <dbReference type="NCBI Taxonomy" id="2608985"/>
    <lineage>
        <taxon>Bacteria</taxon>
        <taxon>Pseudomonadati</taxon>
        <taxon>Pseudomonadota</taxon>
        <taxon>Betaproteobacteria</taxon>
        <taxon>Candidatus Desulfobacillus</taxon>
    </lineage>
</organism>
<name>A0A809RUJ5_9PROT</name>
<dbReference type="InterPro" id="IPR008457">
    <property type="entry name" value="Cu-R_CopD_dom"/>
</dbReference>
<dbReference type="Proteomes" id="UP000662914">
    <property type="component" value="Chromosome"/>
</dbReference>
<dbReference type="GO" id="GO:0016020">
    <property type="term" value="C:membrane"/>
    <property type="evidence" value="ECO:0007669"/>
    <property type="project" value="InterPro"/>
</dbReference>
<keyword evidence="1" id="KW-0472">Membrane</keyword>
<feature type="transmembrane region" description="Helical" evidence="1">
    <location>
        <begin position="49"/>
        <end position="71"/>
    </location>
</feature>